<evidence type="ECO:0000256" key="1">
    <source>
        <dbReference type="SAM" id="MobiDB-lite"/>
    </source>
</evidence>
<evidence type="ECO:0000313" key="3">
    <source>
        <dbReference type="Proteomes" id="UP000183245"/>
    </source>
</evidence>
<reference evidence="2 3" key="1">
    <citation type="journal article" date="2016" name="Environ. Microbiol.">
        <title>Genomic resolution of a cold subsurface aquifer community provides metabolic insights for novel microbes adapted to high CO concentrations.</title>
        <authorList>
            <person name="Probst A.J."/>
            <person name="Castelle C.J."/>
            <person name="Singh A."/>
            <person name="Brown C.T."/>
            <person name="Anantharaman K."/>
            <person name="Sharon I."/>
            <person name="Hug L.A."/>
            <person name="Burstein D."/>
            <person name="Emerson J.B."/>
            <person name="Thomas B.C."/>
            <person name="Banfield J.F."/>
        </authorList>
    </citation>
    <scope>NUCLEOTIDE SEQUENCE [LARGE SCALE GENOMIC DNA]</scope>
    <source>
        <strain evidence="2">CG2_30_54_11</strain>
    </source>
</reference>
<accession>A0A1J5IFE1</accession>
<dbReference type="EMBL" id="MNZT01000103">
    <property type="protein sequence ID" value="OIP95780.1"/>
    <property type="molecule type" value="Genomic_DNA"/>
</dbReference>
<dbReference type="AlphaFoldDB" id="A0A1J5IFE1"/>
<comment type="caution">
    <text evidence="2">The sequence shown here is derived from an EMBL/GenBank/DDBJ whole genome shotgun (WGS) entry which is preliminary data.</text>
</comment>
<gene>
    <name evidence="2" type="ORF">AUK40_05760</name>
</gene>
<name>A0A1J5IFE1_9BACT</name>
<dbReference type="Proteomes" id="UP000183245">
    <property type="component" value="Unassembled WGS sequence"/>
</dbReference>
<feature type="region of interest" description="Disordered" evidence="1">
    <location>
        <begin position="384"/>
        <end position="415"/>
    </location>
</feature>
<proteinExistence type="predicted"/>
<protein>
    <submittedName>
        <fullName evidence="2">Uncharacterized protein</fullName>
    </submittedName>
</protein>
<evidence type="ECO:0000313" key="2">
    <source>
        <dbReference type="EMBL" id="OIP95780.1"/>
    </source>
</evidence>
<dbReference type="STRING" id="1817892.AUK40_05760"/>
<organism evidence="2 3">
    <name type="scientific">Candidatus Wirthbacteria bacterium CG2_30_54_11</name>
    <dbReference type="NCBI Taxonomy" id="1817892"/>
    <lineage>
        <taxon>Bacteria</taxon>
        <taxon>Candidatus Wirthbacteria</taxon>
    </lineage>
</organism>
<sequence length="1163" mass="131381">MTPTEPSHDRLWAGLATIAHEAADTVAPEHAAQIKDDLKTIFADIEAAGSINTGRLGHMVDYLEQGVADQIAKGEAEIDARLTRLSQTDRPAPGEHDPAREALRDTLHYALEVIRRRQDDKRDRLARKITGRSMYEQLTQTAMTDLVTDIHENGEPVGHTIDISYENLHDRELFLERAQPPGAERDALMRAAKQGDFLLHQGIARRLGKLSGNRLDPLSREENRQALVEERTYWEMAHRIEAETRSLIERGFDSDSAGMEAFNAVNADAAEIRRTVERRIDHVRDRMLRTEAPMEAQRLIATALRQVNADTKHPNGETFSSGDARIAALKTAIETGIFEKLFKAIESGTSPYADGEGRVIPPEMLPHLKTAMEKHLQRHGIELSDALRKGAGQNDRGPRRETAPIRPRPSPATEIAQSPQEVIAQLEELRNQHQLTALELLAWDEAELTLNITNVDYETYKEHRADLHKAVVILTKYADWLREFEITIQRPEKIYTIYQSIRRPLLGIENTPRAHEAYEAAMAAIIDRICRHLDEQFTMRSTTRQDAAAFNTDLWCIDLGPLDLKQVNEYRQALTDRIIERTAELERQKGITRIDRTEVTTLQFELGQAVPKQVEQMLSAMPLEEYRDIGYAVMLGAALTELVRAYLLQSDRRWYVDYVGPTFDTKSAVDIAHMRTIADTIREGKIPEEFSCVPALIVGRTSRYRPTGSRETAFVVSVTLLLDRLGFRTITDNDLMRDINLDAIAQGICTDFSGAPKPLTAAEERFVGEGTLTHDDRGLICLALNIAETVRNSCCHYVRNRSDLPSCYPLLNQLHIGRPSQNRNEKYYRPISSDPDVDYDIDNNKKGIVPASEYHLSDDLPHEIERASKSAEEYQYSMFRKTAADRLGEQRQAVVARLTTAQTLSEIPHMSVLAIRDLLREETDLRASLTDRPDSEGQKAYENAHILAERIKEYSDQTRHPYTEARESIRQALNTLKTIQTQVPTSEQDQAALDRMGGFERVAGGLGRYRQRTELTRTLETEATKASLPDLTQMCLIIRGAEQNFNRSGLSRDIRFPPMTSDLLKPPPDVRTRLTGLAGVTDMLDQKKSHVDLLSTALNTHEKDSFHKIKWALLNTMGEYDASGWQKKTPPPDVGKLADANLKRASILMITPELQTLMHRSGS</sequence>